<dbReference type="GO" id="GO:0019005">
    <property type="term" value="C:SCF ubiquitin ligase complex"/>
    <property type="evidence" value="ECO:0007669"/>
    <property type="project" value="TreeGrafter"/>
</dbReference>
<evidence type="ECO:0000256" key="4">
    <source>
        <dbReference type="ARBA" id="ARBA00022786"/>
    </source>
</evidence>
<keyword evidence="3" id="KW-0217">Developmental protein</keyword>
<dbReference type="Proteomes" id="UP001497480">
    <property type="component" value="Unassembled WGS sequence"/>
</dbReference>
<dbReference type="PANTHER" id="PTHR16134:SF45">
    <property type="entry name" value="PROTEIN AUXIN SIGNALING F-BOX 3"/>
    <property type="match status" value="1"/>
</dbReference>
<dbReference type="GO" id="GO:0010011">
    <property type="term" value="F:auxin binding"/>
    <property type="evidence" value="ECO:0007669"/>
    <property type="project" value="UniProtKB-ARBA"/>
</dbReference>
<dbReference type="InterPro" id="IPR001810">
    <property type="entry name" value="F-box_dom"/>
</dbReference>
<dbReference type="EMBL" id="CAXHTB010000015">
    <property type="protein sequence ID" value="CAL0321588.1"/>
    <property type="molecule type" value="Genomic_DNA"/>
</dbReference>
<keyword evidence="9" id="KW-1185">Reference proteome</keyword>
<protein>
    <recommendedName>
        <fullName evidence="7">F-box domain-containing protein</fullName>
    </recommendedName>
</protein>
<name>A0AAV1XIX6_LUPLU</name>
<dbReference type="GO" id="GO:0005634">
    <property type="term" value="C:nucleus"/>
    <property type="evidence" value="ECO:0007669"/>
    <property type="project" value="UniProtKB-SubCell"/>
</dbReference>
<keyword evidence="5" id="KW-0539">Nucleus</keyword>
<accession>A0AAV1XIX6</accession>
<dbReference type="SUPFAM" id="SSF52047">
    <property type="entry name" value="RNI-like"/>
    <property type="match status" value="1"/>
</dbReference>
<evidence type="ECO:0000256" key="2">
    <source>
        <dbReference type="ARBA" id="ARBA00004906"/>
    </source>
</evidence>
<evidence type="ECO:0000256" key="5">
    <source>
        <dbReference type="ARBA" id="ARBA00023242"/>
    </source>
</evidence>
<dbReference type="AlphaFoldDB" id="A0AAV1XIX6"/>
<feature type="domain" description="F-box" evidence="7">
    <location>
        <begin position="1"/>
        <end position="35"/>
    </location>
</feature>
<reference evidence="8 9" key="1">
    <citation type="submission" date="2024-03" db="EMBL/GenBank/DDBJ databases">
        <authorList>
            <person name="Martinez-Hernandez J."/>
        </authorList>
    </citation>
    <scope>NUCLEOTIDE SEQUENCE [LARGE SCALE GENOMIC DNA]</scope>
</reference>
<dbReference type="Pfam" id="PF18511">
    <property type="entry name" value="F-box_5"/>
    <property type="match status" value="1"/>
</dbReference>
<dbReference type="GO" id="GO:0031146">
    <property type="term" value="P:SCF-dependent proteasomal ubiquitin-dependent protein catabolic process"/>
    <property type="evidence" value="ECO:0007669"/>
    <property type="project" value="TreeGrafter"/>
</dbReference>
<dbReference type="InterPro" id="IPR032675">
    <property type="entry name" value="LRR_dom_sf"/>
</dbReference>
<dbReference type="InterPro" id="IPR041567">
    <property type="entry name" value="COI1_F-box"/>
</dbReference>
<evidence type="ECO:0000256" key="3">
    <source>
        <dbReference type="ARBA" id="ARBA00022473"/>
    </source>
</evidence>
<dbReference type="CDD" id="cd22159">
    <property type="entry name" value="F-box_AtTIR1-like"/>
    <property type="match status" value="1"/>
</dbReference>
<organism evidence="8 9">
    <name type="scientific">Lupinus luteus</name>
    <name type="common">European yellow lupine</name>
    <dbReference type="NCBI Taxonomy" id="3873"/>
    <lineage>
        <taxon>Eukaryota</taxon>
        <taxon>Viridiplantae</taxon>
        <taxon>Streptophyta</taxon>
        <taxon>Embryophyta</taxon>
        <taxon>Tracheophyta</taxon>
        <taxon>Spermatophyta</taxon>
        <taxon>Magnoliopsida</taxon>
        <taxon>eudicotyledons</taxon>
        <taxon>Gunneridae</taxon>
        <taxon>Pentapetalae</taxon>
        <taxon>rosids</taxon>
        <taxon>fabids</taxon>
        <taxon>Fabales</taxon>
        <taxon>Fabaceae</taxon>
        <taxon>Papilionoideae</taxon>
        <taxon>50 kb inversion clade</taxon>
        <taxon>genistoids sensu lato</taxon>
        <taxon>core genistoids</taxon>
        <taxon>Genisteae</taxon>
        <taxon>Lupinus</taxon>
    </lineage>
</organism>
<dbReference type="Gene3D" id="1.20.1280.50">
    <property type="match status" value="1"/>
</dbReference>
<evidence type="ECO:0000259" key="7">
    <source>
        <dbReference type="PROSITE" id="PS50181"/>
    </source>
</evidence>
<sequence>MVDFPDEVIEHVFNYMNSHRDRNNLSLVCKNWYRLERFSRKSVLIRNCYSISPERVIERFPRLRSLTLKGKPHLVDFNFVPYGWGGFVYPWIDALVNSEVELEELRLKRMVVTDESLKLISCSFVNFVSLVLVRCEGFTTHGLAAIAANCRFLKDLDLRESKVDDHMGQWLSFFPDCCTSLVTLKFACLKGSVNLAALERLVARSPNLRSLRLNGNVPLDALKKILMQAPQLVDLGTGSFVHDPYSQAFAGLRNIISKCKSITKISGFFNVLPYCLSAIYPICMNLTCLNLCHAARIPSNSLIKLISRCAKLHRLWIMDWIGDKGLEAVASTCKDLQELRVYASFHVIENDLAGVSEEGLVAISIGCRKLHSLLYTCRQMTNAVLITVAKNCPNFICFRLRILNPKKPDPTTMQPFDEGFGAIVQSCRKLKRLTLSGQLTDQVFLYIGMYCEQLETLSVAFAGESSDGMMYVLNGCQKLRKLDIRNSPFGNSALLMDMERYETMQSLWMSSCNVSIGACKILAKKMPSLNVEIINGNQQPVRSADDEQRVNKMYLYRTLVGKRKDAPEFVMTL</sequence>
<comment type="caution">
    <text evidence="8">The sequence shown here is derived from an EMBL/GenBank/DDBJ whole genome shotgun (WGS) entry which is preliminary data.</text>
</comment>
<comment type="pathway">
    <text evidence="2">Protein modification; protein ubiquitination.</text>
</comment>
<keyword evidence="4" id="KW-0833">Ubl conjugation pathway</keyword>
<comment type="subcellular location">
    <subcellularLocation>
        <location evidence="1">Nucleus</location>
    </subcellularLocation>
</comment>
<dbReference type="FunFam" id="1.20.1280.50:FF:000006">
    <property type="entry name" value="Transport inhibitor response 1"/>
    <property type="match status" value="1"/>
</dbReference>
<dbReference type="GO" id="GO:0009734">
    <property type="term" value="P:auxin-activated signaling pathway"/>
    <property type="evidence" value="ECO:0007669"/>
    <property type="project" value="UniProtKB-KW"/>
</dbReference>
<dbReference type="Pfam" id="PF18791">
    <property type="entry name" value="Transp_inhibit"/>
    <property type="match status" value="1"/>
</dbReference>
<dbReference type="PANTHER" id="PTHR16134">
    <property type="entry name" value="F-BOX/TPR REPEAT PROTEIN POF3"/>
    <property type="match status" value="1"/>
</dbReference>
<proteinExistence type="predicted"/>
<evidence type="ECO:0000313" key="9">
    <source>
        <dbReference type="Proteomes" id="UP001497480"/>
    </source>
</evidence>
<evidence type="ECO:0000313" key="8">
    <source>
        <dbReference type="EMBL" id="CAL0321588.1"/>
    </source>
</evidence>
<dbReference type="SMART" id="SM00256">
    <property type="entry name" value="FBOX"/>
    <property type="match status" value="1"/>
</dbReference>
<dbReference type="PROSITE" id="PS50181">
    <property type="entry name" value="FBOX"/>
    <property type="match status" value="1"/>
</dbReference>
<gene>
    <name evidence="8" type="ORF">LLUT_LOCUS22648</name>
</gene>
<evidence type="ECO:0000256" key="1">
    <source>
        <dbReference type="ARBA" id="ARBA00004123"/>
    </source>
</evidence>
<dbReference type="GO" id="GO:0010152">
    <property type="term" value="P:pollen maturation"/>
    <property type="evidence" value="ECO:0007669"/>
    <property type="project" value="UniProtKB-ARBA"/>
</dbReference>
<evidence type="ECO:0000256" key="6">
    <source>
        <dbReference type="ARBA" id="ARBA00023294"/>
    </source>
</evidence>
<dbReference type="FunFam" id="3.80.10.10:FF:000029">
    <property type="entry name" value="Transport inhibitor response 1"/>
    <property type="match status" value="1"/>
</dbReference>
<keyword evidence="6" id="KW-0927">Auxin signaling pathway</keyword>
<dbReference type="Gene3D" id="3.80.10.10">
    <property type="entry name" value="Ribonuclease Inhibitor"/>
    <property type="match status" value="1"/>
</dbReference>
<dbReference type="InterPro" id="IPR041101">
    <property type="entry name" value="Transp_inhibit"/>
</dbReference>